<dbReference type="Proteomes" id="UP001066276">
    <property type="component" value="Chromosome 3_1"/>
</dbReference>
<name>A0AAV7UGI0_PLEWA</name>
<comment type="caution">
    <text evidence="2">The sequence shown here is derived from an EMBL/GenBank/DDBJ whole genome shotgun (WGS) entry which is preliminary data.</text>
</comment>
<evidence type="ECO:0000256" key="1">
    <source>
        <dbReference type="SAM" id="MobiDB-lite"/>
    </source>
</evidence>
<keyword evidence="3" id="KW-1185">Reference proteome</keyword>
<organism evidence="2 3">
    <name type="scientific">Pleurodeles waltl</name>
    <name type="common">Iberian ribbed newt</name>
    <dbReference type="NCBI Taxonomy" id="8319"/>
    <lineage>
        <taxon>Eukaryota</taxon>
        <taxon>Metazoa</taxon>
        <taxon>Chordata</taxon>
        <taxon>Craniata</taxon>
        <taxon>Vertebrata</taxon>
        <taxon>Euteleostomi</taxon>
        <taxon>Amphibia</taxon>
        <taxon>Batrachia</taxon>
        <taxon>Caudata</taxon>
        <taxon>Salamandroidea</taxon>
        <taxon>Salamandridae</taxon>
        <taxon>Pleurodelinae</taxon>
        <taxon>Pleurodeles</taxon>
    </lineage>
</organism>
<gene>
    <name evidence="2" type="ORF">NDU88_004319</name>
</gene>
<proteinExistence type="predicted"/>
<dbReference type="EMBL" id="JANPWB010000005">
    <property type="protein sequence ID" value="KAJ1187544.1"/>
    <property type="molecule type" value="Genomic_DNA"/>
</dbReference>
<evidence type="ECO:0000313" key="2">
    <source>
        <dbReference type="EMBL" id="KAJ1187544.1"/>
    </source>
</evidence>
<evidence type="ECO:0000313" key="3">
    <source>
        <dbReference type="Proteomes" id="UP001066276"/>
    </source>
</evidence>
<accession>A0AAV7UGI0</accession>
<protein>
    <submittedName>
        <fullName evidence="2">Uncharacterized protein</fullName>
    </submittedName>
</protein>
<feature type="region of interest" description="Disordered" evidence="1">
    <location>
        <begin position="1"/>
        <end position="118"/>
    </location>
</feature>
<feature type="compositionally biased region" description="Basic and acidic residues" evidence="1">
    <location>
        <begin position="40"/>
        <end position="58"/>
    </location>
</feature>
<sequence length="147" mass="16528">MAAPRQPGTPGNRQRRPGRVMRWESGYPDSQPNKGQKSAAAREEGEEEKNTEGTRQRLDQQNPEDLEEKGTPDGWQGGSGTRGLRHVPREAWLQQHEGHRREVTRWPPSADNSVPCDAPAAVPAVSLLKDKSEESEYGENWVKRHSK</sequence>
<reference evidence="2" key="1">
    <citation type="journal article" date="2022" name="bioRxiv">
        <title>Sequencing and chromosome-scale assembly of the giantPleurodeles waltlgenome.</title>
        <authorList>
            <person name="Brown T."/>
            <person name="Elewa A."/>
            <person name="Iarovenko S."/>
            <person name="Subramanian E."/>
            <person name="Araus A.J."/>
            <person name="Petzold A."/>
            <person name="Susuki M."/>
            <person name="Suzuki K.-i.T."/>
            <person name="Hayashi T."/>
            <person name="Toyoda A."/>
            <person name="Oliveira C."/>
            <person name="Osipova E."/>
            <person name="Leigh N.D."/>
            <person name="Simon A."/>
            <person name="Yun M.H."/>
        </authorList>
    </citation>
    <scope>NUCLEOTIDE SEQUENCE</scope>
    <source>
        <strain evidence="2">20211129_DDA</strain>
        <tissue evidence="2">Liver</tissue>
    </source>
</reference>
<dbReference type="AlphaFoldDB" id="A0AAV7UGI0"/>